<dbReference type="GO" id="GO:0032259">
    <property type="term" value="P:methylation"/>
    <property type="evidence" value="ECO:0007669"/>
    <property type="project" value="UniProtKB-KW"/>
</dbReference>
<dbReference type="Pfam" id="PF13649">
    <property type="entry name" value="Methyltransf_25"/>
    <property type="match status" value="1"/>
</dbReference>
<keyword evidence="1 4" id="KW-0489">Methyltransferase</keyword>
<evidence type="ECO:0000313" key="5">
    <source>
        <dbReference type="Proteomes" id="UP000569914"/>
    </source>
</evidence>
<comment type="caution">
    <text evidence="4">The sequence shown here is derived from an EMBL/GenBank/DDBJ whole genome shotgun (WGS) entry which is preliminary data.</text>
</comment>
<gene>
    <name evidence="4" type="ORF">BKA15_000013</name>
</gene>
<keyword evidence="5" id="KW-1185">Reference proteome</keyword>
<dbReference type="InterPro" id="IPR051052">
    <property type="entry name" value="Diverse_substrate_MTase"/>
</dbReference>
<dbReference type="Gene3D" id="3.40.50.150">
    <property type="entry name" value="Vaccinia Virus protein VP39"/>
    <property type="match status" value="1"/>
</dbReference>
<dbReference type="CDD" id="cd02440">
    <property type="entry name" value="AdoMet_MTases"/>
    <property type="match status" value="1"/>
</dbReference>
<evidence type="ECO:0000259" key="3">
    <source>
        <dbReference type="Pfam" id="PF13649"/>
    </source>
</evidence>
<dbReference type="InterPro" id="IPR041698">
    <property type="entry name" value="Methyltransf_25"/>
</dbReference>
<feature type="domain" description="Methyltransferase" evidence="3">
    <location>
        <begin position="37"/>
        <end position="128"/>
    </location>
</feature>
<dbReference type="InterPro" id="IPR029063">
    <property type="entry name" value="SAM-dependent_MTases_sf"/>
</dbReference>
<name>A0A7Y9L6E6_9ACTN</name>
<dbReference type="PANTHER" id="PTHR44942">
    <property type="entry name" value="METHYLTRANSF_11 DOMAIN-CONTAINING PROTEIN"/>
    <property type="match status" value="1"/>
</dbReference>
<evidence type="ECO:0000313" key="4">
    <source>
        <dbReference type="EMBL" id="NYE68684.1"/>
    </source>
</evidence>
<dbReference type="PANTHER" id="PTHR44942:SF4">
    <property type="entry name" value="METHYLTRANSFERASE TYPE 11 DOMAIN-CONTAINING PROTEIN"/>
    <property type="match status" value="1"/>
</dbReference>
<dbReference type="EMBL" id="JACCBU010000001">
    <property type="protein sequence ID" value="NYE68684.1"/>
    <property type="molecule type" value="Genomic_DNA"/>
</dbReference>
<reference evidence="4 5" key="1">
    <citation type="submission" date="2020-07" db="EMBL/GenBank/DDBJ databases">
        <title>Sequencing the genomes of 1000 actinobacteria strains.</title>
        <authorList>
            <person name="Klenk H.-P."/>
        </authorList>
    </citation>
    <scope>NUCLEOTIDE SEQUENCE [LARGE SCALE GENOMIC DNA]</scope>
    <source>
        <strain evidence="4 5">DSM 22083</strain>
    </source>
</reference>
<dbReference type="AlphaFoldDB" id="A0A7Y9L6E6"/>
<evidence type="ECO:0000256" key="2">
    <source>
        <dbReference type="ARBA" id="ARBA00022679"/>
    </source>
</evidence>
<evidence type="ECO:0000256" key="1">
    <source>
        <dbReference type="ARBA" id="ARBA00022603"/>
    </source>
</evidence>
<sequence>MTYDDWRLAAIYDADNPGGQDHVYFRELADRSEADRIIDLGCGTGSLTVTLARPGRSVVGIDPAAAMLAYAADRPGGDRVEWRLGTAERIDTESADLMIMSANVAMHIVGSDWDRALDDIARGLVPGGRLVFESRNPDAEAWRTWNGPLAVRQTPIGRLRESTTTTPPDAAGVVTMYCHNDFLDAGGVLDVEQRLQFRSMQQIVADLERAGLEPGHVWKDWDRSPFTGGTEQRLMIFEASR</sequence>
<dbReference type="SUPFAM" id="SSF53335">
    <property type="entry name" value="S-adenosyl-L-methionine-dependent methyltransferases"/>
    <property type="match status" value="1"/>
</dbReference>
<keyword evidence="2 4" id="KW-0808">Transferase</keyword>
<dbReference type="Proteomes" id="UP000569914">
    <property type="component" value="Unassembled WGS sequence"/>
</dbReference>
<dbReference type="GO" id="GO:0008168">
    <property type="term" value="F:methyltransferase activity"/>
    <property type="evidence" value="ECO:0007669"/>
    <property type="project" value="UniProtKB-KW"/>
</dbReference>
<proteinExistence type="predicted"/>
<organism evidence="4 5">
    <name type="scientific">Microlunatus parietis</name>
    <dbReference type="NCBI Taxonomy" id="682979"/>
    <lineage>
        <taxon>Bacteria</taxon>
        <taxon>Bacillati</taxon>
        <taxon>Actinomycetota</taxon>
        <taxon>Actinomycetes</taxon>
        <taxon>Propionibacteriales</taxon>
        <taxon>Propionibacteriaceae</taxon>
        <taxon>Microlunatus</taxon>
    </lineage>
</organism>
<dbReference type="RefSeq" id="WP_179747574.1">
    <property type="nucleotide sequence ID" value="NZ_JACCBU010000001.1"/>
</dbReference>
<accession>A0A7Y9L6E6</accession>
<protein>
    <submittedName>
        <fullName evidence="4">SAM-dependent methyltransferase</fullName>
    </submittedName>
</protein>